<reference evidence="2 3" key="1">
    <citation type="submission" date="2019-11" db="EMBL/GenBank/DDBJ databases">
        <authorList>
            <person name="Holert J."/>
        </authorList>
    </citation>
    <scope>NUCLEOTIDE SEQUENCE [LARGE SCALE GENOMIC DNA]</scope>
    <source>
        <strain evidence="2">BC5_2</strain>
    </source>
</reference>
<dbReference type="OrthoDB" id="9801841at2"/>
<evidence type="ECO:0000313" key="3">
    <source>
        <dbReference type="Proteomes" id="UP000434580"/>
    </source>
</evidence>
<feature type="domain" description="Protein kinase" evidence="1">
    <location>
        <begin position="11"/>
        <end position="240"/>
    </location>
</feature>
<dbReference type="GO" id="GO:0004672">
    <property type="term" value="F:protein kinase activity"/>
    <property type="evidence" value="ECO:0007669"/>
    <property type="project" value="InterPro"/>
</dbReference>
<dbReference type="InterPro" id="IPR000719">
    <property type="entry name" value="Prot_kinase_dom"/>
</dbReference>
<dbReference type="Gene3D" id="1.10.510.10">
    <property type="entry name" value="Transferase(Phosphotransferase) domain 1"/>
    <property type="match status" value="1"/>
</dbReference>
<dbReference type="AlphaFoldDB" id="A0A5S9QA97"/>
<dbReference type="InterPro" id="IPR008271">
    <property type="entry name" value="Ser/Thr_kinase_AS"/>
</dbReference>
<protein>
    <recommendedName>
        <fullName evidence="1">Protein kinase domain-containing protein</fullName>
    </recommendedName>
</protein>
<organism evidence="2 3">
    <name type="scientific">BD1-7 clade bacterium</name>
    <dbReference type="NCBI Taxonomy" id="2029982"/>
    <lineage>
        <taxon>Bacteria</taxon>
        <taxon>Pseudomonadati</taxon>
        <taxon>Pseudomonadota</taxon>
        <taxon>Gammaproteobacteria</taxon>
        <taxon>Cellvibrionales</taxon>
        <taxon>Spongiibacteraceae</taxon>
        <taxon>BD1-7 clade</taxon>
    </lineage>
</organism>
<dbReference type="SMART" id="SM00220">
    <property type="entry name" value="S_TKc"/>
    <property type="match status" value="1"/>
</dbReference>
<dbReference type="Proteomes" id="UP000434580">
    <property type="component" value="Unassembled WGS sequence"/>
</dbReference>
<dbReference type="SUPFAM" id="SSF56112">
    <property type="entry name" value="Protein kinase-like (PK-like)"/>
    <property type="match status" value="1"/>
</dbReference>
<dbReference type="InterPro" id="IPR011009">
    <property type="entry name" value="Kinase-like_dom_sf"/>
</dbReference>
<evidence type="ECO:0000259" key="1">
    <source>
        <dbReference type="PROSITE" id="PS50011"/>
    </source>
</evidence>
<name>A0A5S9QA97_9GAMM</name>
<dbReference type="PROSITE" id="PS00108">
    <property type="entry name" value="PROTEIN_KINASE_ST"/>
    <property type="match status" value="1"/>
</dbReference>
<dbReference type="PROSITE" id="PS50011">
    <property type="entry name" value="PROTEIN_KINASE_DOM"/>
    <property type="match status" value="1"/>
</dbReference>
<proteinExistence type="predicted"/>
<dbReference type="EMBL" id="CACSII010000017">
    <property type="protein sequence ID" value="CAA0114092.1"/>
    <property type="molecule type" value="Genomic_DNA"/>
</dbReference>
<accession>A0A5S9QA97</accession>
<gene>
    <name evidence="2" type="ORF">DPBNPPHM_01786</name>
</gene>
<evidence type="ECO:0000313" key="2">
    <source>
        <dbReference type="EMBL" id="CAA0114092.1"/>
    </source>
</evidence>
<dbReference type="GO" id="GO:0005524">
    <property type="term" value="F:ATP binding"/>
    <property type="evidence" value="ECO:0007669"/>
    <property type="project" value="InterPro"/>
</dbReference>
<sequence length="240" mass="27202">MMFDYSDEFLTQLESQRWRGRYSIAGNVPSISASQSQGHSNTAHPIRHAWDHVLQCRVVLKFGKPGQLFHEYQILRCLYNIQHISSFTPVPVGQGNDGSWIATQLMPGKNAIDIEPADYPQVLLKAKQLIDCLDMLHQAGFIHGDIKPANMILLPEPMLLDFGNAMAIGHPLSCHPTPGYSPSYSSDRWKTLKGTATPDLDWISFEKWWLQLAPFLSNRAQTDSWIMTQETICQRLKQPV</sequence>